<name>A0A225NFY8_9RHOB</name>
<keyword evidence="4" id="KW-1185">Reference proteome</keyword>
<evidence type="ECO:0000313" key="3">
    <source>
        <dbReference type="EMBL" id="OWU71731.1"/>
    </source>
</evidence>
<feature type="domain" description="HPr kinase/phosphorylase C-terminal" evidence="2">
    <location>
        <begin position="5"/>
        <end position="83"/>
    </location>
</feature>
<evidence type="ECO:0000259" key="2">
    <source>
        <dbReference type="Pfam" id="PF07475"/>
    </source>
</evidence>
<proteinExistence type="predicted"/>
<feature type="region of interest" description="Disordered" evidence="1">
    <location>
        <begin position="92"/>
        <end position="124"/>
    </location>
</feature>
<protein>
    <recommendedName>
        <fullName evidence="2">HPr kinase/phosphorylase C-terminal domain-containing protein</fullName>
    </recommendedName>
</protein>
<evidence type="ECO:0000313" key="4">
    <source>
        <dbReference type="Proteomes" id="UP000215377"/>
    </source>
</evidence>
<sequence length="196" mass="19932">MSSPLSGNEILHASCVAINDRAVLILGPSGSGKSTLALQLMAYGARLVGDDRIRLSVEGGALVAWPGPGLSGLIEARGMGILRADRAAEEPMDISDLPGAETGAGRSACRADDGRGPAPGTAGAAPVPRAGGAGIGHAAARVVCVVDLDRSEAERMPPSRHMSLLGQSVPLFYRAEGAHFAPALLQFLKAGRHAPS</sequence>
<dbReference type="Pfam" id="PF07475">
    <property type="entry name" value="Hpr_kinase_C"/>
    <property type="match status" value="1"/>
</dbReference>
<accession>A0A225NFY8</accession>
<organism evidence="3 4">
    <name type="scientific">Marinibacterium profundimaris</name>
    <dbReference type="NCBI Taxonomy" id="1679460"/>
    <lineage>
        <taxon>Bacteria</taxon>
        <taxon>Pseudomonadati</taxon>
        <taxon>Pseudomonadota</taxon>
        <taxon>Alphaproteobacteria</taxon>
        <taxon>Rhodobacterales</taxon>
        <taxon>Paracoccaceae</taxon>
        <taxon>Marinibacterium</taxon>
    </lineage>
</organism>
<dbReference type="OrthoDB" id="8326226at2"/>
<dbReference type="InterPro" id="IPR011104">
    <property type="entry name" value="Hpr_kin/Pase_C"/>
</dbReference>
<comment type="caution">
    <text evidence="3">The sequence shown here is derived from an EMBL/GenBank/DDBJ whole genome shotgun (WGS) entry which is preliminary data.</text>
</comment>
<dbReference type="InterPro" id="IPR027417">
    <property type="entry name" value="P-loop_NTPase"/>
</dbReference>
<reference evidence="3 4" key="1">
    <citation type="submission" date="2013-04" db="EMBL/GenBank/DDBJ databases">
        <title>Oceanicola sp. 22II1-22F33 Genome Sequencing.</title>
        <authorList>
            <person name="Lai Q."/>
            <person name="Li G."/>
            <person name="Shao Z."/>
        </authorList>
    </citation>
    <scope>NUCLEOTIDE SEQUENCE [LARGE SCALE GENOMIC DNA]</scope>
    <source>
        <strain evidence="3 4">22II1-22F33</strain>
    </source>
</reference>
<dbReference type="GO" id="GO:0005524">
    <property type="term" value="F:ATP binding"/>
    <property type="evidence" value="ECO:0007669"/>
    <property type="project" value="InterPro"/>
</dbReference>
<dbReference type="RefSeq" id="WP_088651322.1">
    <property type="nucleotide sequence ID" value="NZ_AQQR01000008.1"/>
</dbReference>
<dbReference type="GO" id="GO:0000155">
    <property type="term" value="F:phosphorelay sensor kinase activity"/>
    <property type="evidence" value="ECO:0007669"/>
    <property type="project" value="InterPro"/>
</dbReference>
<dbReference type="AlphaFoldDB" id="A0A225NFY8"/>
<dbReference type="CDD" id="cd01918">
    <property type="entry name" value="HprK_C"/>
    <property type="match status" value="1"/>
</dbReference>
<evidence type="ECO:0000256" key="1">
    <source>
        <dbReference type="SAM" id="MobiDB-lite"/>
    </source>
</evidence>
<dbReference type="GO" id="GO:0006109">
    <property type="term" value="P:regulation of carbohydrate metabolic process"/>
    <property type="evidence" value="ECO:0007669"/>
    <property type="project" value="InterPro"/>
</dbReference>
<dbReference type="Proteomes" id="UP000215377">
    <property type="component" value="Unassembled WGS sequence"/>
</dbReference>
<dbReference type="Gene3D" id="3.40.50.300">
    <property type="entry name" value="P-loop containing nucleotide triphosphate hydrolases"/>
    <property type="match status" value="1"/>
</dbReference>
<gene>
    <name evidence="3" type="ORF">ATO3_18200</name>
</gene>
<dbReference type="EMBL" id="AQQR01000008">
    <property type="protein sequence ID" value="OWU71731.1"/>
    <property type="molecule type" value="Genomic_DNA"/>
</dbReference>
<dbReference type="SUPFAM" id="SSF53795">
    <property type="entry name" value="PEP carboxykinase-like"/>
    <property type="match status" value="1"/>
</dbReference>